<evidence type="ECO:0000313" key="3">
    <source>
        <dbReference type="Proteomes" id="UP001497623"/>
    </source>
</evidence>
<keyword evidence="3" id="KW-1185">Reference proteome</keyword>
<feature type="compositionally biased region" description="Basic and acidic residues" evidence="1">
    <location>
        <begin position="7"/>
        <end position="21"/>
    </location>
</feature>
<dbReference type="AlphaFoldDB" id="A0AAV2R739"/>
<name>A0AAV2R739_MEGNR</name>
<evidence type="ECO:0000313" key="2">
    <source>
        <dbReference type="EMBL" id="CAL4112926.1"/>
    </source>
</evidence>
<feature type="non-terminal residue" evidence="2">
    <location>
        <position position="326"/>
    </location>
</feature>
<dbReference type="EMBL" id="CAXKWB010015181">
    <property type="protein sequence ID" value="CAL4112926.1"/>
    <property type="molecule type" value="Genomic_DNA"/>
</dbReference>
<dbReference type="Proteomes" id="UP001497623">
    <property type="component" value="Unassembled WGS sequence"/>
</dbReference>
<evidence type="ECO:0000256" key="1">
    <source>
        <dbReference type="SAM" id="MobiDB-lite"/>
    </source>
</evidence>
<accession>A0AAV2R739</accession>
<sequence>MSTYYYEQKDHQQQKDSERRGSGVFSNQIFKDVKEGLYRFPVLKIKNRCNYDKLKHYLKQSSKRLSTEILAKIELVLKQKCQTAEHIKKKEVQWALEISIRVIINITQMLQVKDAVNRLTSHCGILQPVHTGLRGVHGVNVSVEAPCPLWPKVHISRSEVKGFTDHIFIKLRRLYILAPHACQKKQVATINEKLVSQISPTVSQVVVEKYLVDISEEYNIVYVPANKDVKTAEDLLDLWDSQSITDKEVGLLTDEPLVAQSTSSILHGASQLSVPNMECRAPSPGGSCRATSPGGTKEWCHFDVSPAKDSSNLNPFGCHQDNPLAF</sequence>
<organism evidence="2 3">
    <name type="scientific">Meganyctiphanes norvegica</name>
    <name type="common">Northern krill</name>
    <name type="synonym">Thysanopoda norvegica</name>
    <dbReference type="NCBI Taxonomy" id="48144"/>
    <lineage>
        <taxon>Eukaryota</taxon>
        <taxon>Metazoa</taxon>
        <taxon>Ecdysozoa</taxon>
        <taxon>Arthropoda</taxon>
        <taxon>Crustacea</taxon>
        <taxon>Multicrustacea</taxon>
        <taxon>Malacostraca</taxon>
        <taxon>Eumalacostraca</taxon>
        <taxon>Eucarida</taxon>
        <taxon>Euphausiacea</taxon>
        <taxon>Euphausiidae</taxon>
        <taxon>Meganyctiphanes</taxon>
    </lineage>
</organism>
<gene>
    <name evidence="2" type="ORF">MNOR_LOCUS20005</name>
</gene>
<reference evidence="2 3" key="1">
    <citation type="submission" date="2024-05" db="EMBL/GenBank/DDBJ databases">
        <authorList>
            <person name="Wallberg A."/>
        </authorList>
    </citation>
    <scope>NUCLEOTIDE SEQUENCE [LARGE SCALE GENOMIC DNA]</scope>
</reference>
<protein>
    <submittedName>
        <fullName evidence="2">Uncharacterized protein</fullName>
    </submittedName>
</protein>
<feature type="region of interest" description="Disordered" evidence="1">
    <location>
        <begin position="1"/>
        <end position="21"/>
    </location>
</feature>
<proteinExistence type="predicted"/>
<comment type="caution">
    <text evidence="2">The sequence shown here is derived from an EMBL/GenBank/DDBJ whole genome shotgun (WGS) entry which is preliminary data.</text>
</comment>